<dbReference type="EMBL" id="SJPY01000002">
    <property type="protein sequence ID" value="TWU43997.1"/>
    <property type="molecule type" value="Genomic_DNA"/>
</dbReference>
<dbReference type="AlphaFoldDB" id="A0A5C6E7R2"/>
<dbReference type="RefSeq" id="WP_146599037.1">
    <property type="nucleotide sequence ID" value="NZ_SJPY01000002.1"/>
</dbReference>
<name>A0A5C6E7R2_9BACT</name>
<proteinExistence type="predicted"/>
<organism evidence="1 2">
    <name type="scientific">Novipirellula aureliae</name>
    <dbReference type="NCBI Taxonomy" id="2527966"/>
    <lineage>
        <taxon>Bacteria</taxon>
        <taxon>Pseudomonadati</taxon>
        <taxon>Planctomycetota</taxon>
        <taxon>Planctomycetia</taxon>
        <taxon>Pirellulales</taxon>
        <taxon>Pirellulaceae</taxon>
        <taxon>Novipirellula</taxon>
    </lineage>
</organism>
<dbReference type="OrthoDB" id="232875at2"/>
<keyword evidence="2" id="KW-1185">Reference proteome</keyword>
<evidence type="ECO:0000313" key="1">
    <source>
        <dbReference type="EMBL" id="TWU43997.1"/>
    </source>
</evidence>
<comment type="caution">
    <text evidence="1">The sequence shown here is derived from an EMBL/GenBank/DDBJ whole genome shotgun (WGS) entry which is preliminary data.</text>
</comment>
<evidence type="ECO:0000313" key="2">
    <source>
        <dbReference type="Proteomes" id="UP000315471"/>
    </source>
</evidence>
<reference evidence="1 2" key="1">
    <citation type="submission" date="2019-02" db="EMBL/GenBank/DDBJ databases">
        <title>Deep-cultivation of Planctomycetes and their phenomic and genomic characterization uncovers novel biology.</title>
        <authorList>
            <person name="Wiegand S."/>
            <person name="Jogler M."/>
            <person name="Boedeker C."/>
            <person name="Pinto D."/>
            <person name="Vollmers J."/>
            <person name="Rivas-Marin E."/>
            <person name="Kohn T."/>
            <person name="Peeters S.H."/>
            <person name="Heuer A."/>
            <person name="Rast P."/>
            <person name="Oberbeckmann S."/>
            <person name="Bunk B."/>
            <person name="Jeske O."/>
            <person name="Meyerdierks A."/>
            <person name="Storesund J.E."/>
            <person name="Kallscheuer N."/>
            <person name="Luecker S."/>
            <person name="Lage O.M."/>
            <person name="Pohl T."/>
            <person name="Merkel B.J."/>
            <person name="Hornburger P."/>
            <person name="Mueller R.-W."/>
            <person name="Bruemmer F."/>
            <person name="Labrenz M."/>
            <person name="Spormann A.M."/>
            <person name="Op Den Camp H."/>
            <person name="Overmann J."/>
            <person name="Amann R."/>
            <person name="Jetten M.S.M."/>
            <person name="Mascher T."/>
            <person name="Medema M.H."/>
            <person name="Devos D.P."/>
            <person name="Kaster A.-K."/>
            <person name="Ovreas L."/>
            <person name="Rohde M."/>
            <person name="Galperin M.Y."/>
            <person name="Jogler C."/>
        </authorList>
    </citation>
    <scope>NUCLEOTIDE SEQUENCE [LARGE SCALE GENOMIC DNA]</scope>
    <source>
        <strain evidence="1 2">Q31b</strain>
    </source>
</reference>
<dbReference type="Proteomes" id="UP000315471">
    <property type="component" value="Unassembled WGS sequence"/>
</dbReference>
<accession>A0A5C6E7R2</accession>
<sequence>MIRVVVLQEGFEYEGQRFRSLTAVAKEVKDAEPNKRKVTPEMSRLLKHLTNPEVVRTIDPPHLLELLSPYQKYLTTRGFKLPARPSASKLDYEKLIHILATPSMDTPQDLLNALGMINDMATEQGMDALLSAARQVNIGLRLSGETSPADVAVQVWLANPAMLEAQHTWHTFKMPRRMECFSLAVDNHSPLLKLTSN</sequence>
<gene>
    <name evidence="1" type="ORF">Q31b_15310</name>
</gene>
<protein>
    <submittedName>
        <fullName evidence="1">Uncharacterized protein</fullName>
    </submittedName>
</protein>